<keyword evidence="1" id="KW-0479">Metal-binding</keyword>
<dbReference type="AlphaFoldDB" id="A0A388K9W3"/>
<feature type="region of interest" description="Disordered" evidence="5">
    <location>
        <begin position="154"/>
        <end position="200"/>
    </location>
</feature>
<dbReference type="Pfam" id="PF13923">
    <property type="entry name" value="zf-C3HC4_2"/>
    <property type="match status" value="1"/>
</dbReference>
<dbReference type="STRING" id="69332.A0A388K9W3"/>
<dbReference type="PANTHER" id="PTHR47094">
    <property type="entry name" value="ELFLESS, ISOFORM B"/>
    <property type="match status" value="1"/>
</dbReference>
<keyword evidence="8" id="KW-1185">Reference proteome</keyword>
<evidence type="ECO:0000256" key="4">
    <source>
        <dbReference type="PROSITE-ProRule" id="PRU00175"/>
    </source>
</evidence>
<reference evidence="7 8" key="1">
    <citation type="journal article" date="2018" name="Cell">
        <title>The Chara Genome: Secondary Complexity and Implications for Plant Terrestrialization.</title>
        <authorList>
            <person name="Nishiyama T."/>
            <person name="Sakayama H."/>
            <person name="Vries J.D."/>
            <person name="Buschmann H."/>
            <person name="Saint-Marcoux D."/>
            <person name="Ullrich K.K."/>
            <person name="Haas F.B."/>
            <person name="Vanderstraeten L."/>
            <person name="Becker D."/>
            <person name="Lang D."/>
            <person name="Vosolsobe S."/>
            <person name="Rombauts S."/>
            <person name="Wilhelmsson P.K.I."/>
            <person name="Janitza P."/>
            <person name="Kern R."/>
            <person name="Heyl A."/>
            <person name="Rumpler F."/>
            <person name="Villalobos L.I.A.C."/>
            <person name="Clay J.M."/>
            <person name="Skokan R."/>
            <person name="Toyoda A."/>
            <person name="Suzuki Y."/>
            <person name="Kagoshima H."/>
            <person name="Schijlen E."/>
            <person name="Tajeshwar N."/>
            <person name="Catarino B."/>
            <person name="Hetherington A.J."/>
            <person name="Saltykova A."/>
            <person name="Bonnot C."/>
            <person name="Breuninger H."/>
            <person name="Symeonidi A."/>
            <person name="Radhakrishnan G.V."/>
            <person name="Van Nieuwerburgh F."/>
            <person name="Deforce D."/>
            <person name="Chang C."/>
            <person name="Karol K.G."/>
            <person name="Hedrich R."/>
            <person name="Ulvskov P."/>
            <person name="Glockner G."/>
            <person name="Delwiche C.F."/>
            <person name="Petrasek J."/>
            <person name="Van de Peer Y."/>
            <person name="Friml J."/>
            <person name="Beilby M."/>
            <person name="Dolan L."/>
            <person name="Kohara Y."/>
            <person name="Sugano S."/>
            <person name="Fujiyama A."/>
            <person name="Delaux P.-M."/>
            <person name="Quint M."/>
            <person name="TheiBen G."/>
            <person name="Hagemann M."/>
            <person name="Harholt J."/>
            <person name="Dunand C."/>
            <person name="Zachgo S."/>
            <person name="Langdale J."/>
            <person name="Maumus F."/>
            <person name="Straeten D.V.D."/>
            <person name="Gould S.B."/>
            <person name="Rensing S.A."/>
        </authorList>
    </citation>
    <scope>NUCLEOTIDE SEQUENCE [LARGE SCALE GENOMIC DNA]</scope>
    <source>
        <strain evidence="7 8">S276</strain>
    </source>
</reference>
<dbReference type="EMBL" id="BFEA01000079">
    <property type="protein sequence ID" value="GBG66852.1"/>
    <property type="molecule type" value="Genomic_DNA"/>
</dbReference>
<keyword evidence="2 4" id="KW-0863">Zinc-finger</keyword>
<dbReference type="PROSITE" id="PS50089">
    <property type="entry name" value="ZF_RING_2"/>
    <property type="match status" value="1"/>
</dbReference>
<gene>
    <name evidence="7" type="ORF">CBR_g70729</name>
</gene>
<feature type="region of interest" description="Disordered" evidence="5">
    <location>
        <begin position="110"/>
        <end position="129"/>
    </location>
</feature>
<protein>
    <recommendedName>
        <fullName evidence="6">RING-type domain-containing protein</fullName>
    </recommendedName>
</protein>
<dbReference type="InterPro" id="IPR013083">
    <property type="entry name" value="Znf_RING/FYVE/PHD"/>
</dbReference>
<name>A0A388K9W3_CHABU</name>
<proteinExistence type="predicted"/>
<feature type="domain" description="RING-type" evidence="6">
    <location>
        <begin position="413"/>
        <end position="451"/>
    </location>
</feature>
<dbReference type="GO" id="GO:0032183">
    <property type="term" value="F:SUMO binding"/>
    <property type="evidence" value="ECO:0007669"/>
    <property type="project" value="TreeGrafter"/>
</dbReference>
<dbReference type="GO" id="GO:0140082">
    <property type="term" value="F:SUMO-ubiquitin ligase activity"/>
    <property type="evidence" value="ECO:0007669"/>
    <property type="project" value="TreeGrafter"/>
</dbReference>
<evidence type="ECO:0000256" key="5">
    <source>
        <dbReference type="SAM" id="MobiDB-lite"/>
    </source>
</evidence>
<dbReference type="Gramene" id="GBG66852">
    <property type="protein sequence ID" value="GBG66852"/>
    <property type="gene ID" value="CBR_g70729"/>
</dbReference>
<dbReference type="SMART" id="SM00184">
    <property type="entry name" value="RING"/>
    <property type="match status" value="1"/>
</dbReference>
<dbReference type="Gene3D" id="3.30.40.10">
    <property type="entry name" value="Zinc/RING finger domain, C3HC4 (zinc finger)"/>
    <property type="match status" value="1"/>
</dbReference>
<evidence type="ECO:0000313" key="7">
    <source>
        <dbReference type="EMBL" id="GBG66852.1"/>
    </source>
</evidence>
<feature type="region of interest" description="Disordered" evidence="5">
    <location>
        <begin position="1"/>
        <end position="26"/>
    </location>
</feature>
<evidence type="ECO:0000256" key="2">
    <source>
        <dbReference type="ARBA" id="ARBA00022771"/>
    </source>
</evidence>
<dbReference type="PANTHER" id="PTHR47094:SF1">
    <property type="entry name" value="RING-TYPE E3 UBIQUITIN TRANSFERASE"/>
    <property type="match status" value="1"/>
</dbReference>
<evidence type="ECO:0000259" key="6">
    <source>
        <dbReference type="PROSITE" id="PS50089"/>
    </source>
</evidence>
<evidence type="ECO:0000313" key="8">
    <source>
        <dbReference type="Proteomes" id="UP000265515"/>
    </source>
</evidence>
<comment type="caution">
    <text evidence="7">The sequence shown here is derived from an EMBL/GenBank/DDBJ whole genome shotgun (WGS) entry which is preliminary data.</text>
</comment>
<organism evidence="7 8">
    <name type="scientific">Chara braunii</name>
    <name type="common">Braun's stonewort</name>
    <dbReference type="NCBI Taxonomy" id="69332"/>
    <lineage>
        <taxon>Eukaryota</taxon>
        <taxon>Viridiplantae</taxon>
        <taxon>Streptophyta</taxon>
        <taxon>Charophyceae</taxon>
        <taxon>Charales</taxon>
        <taxon>Characeae</taxon>
        <taxon>Chara</taxon>
    </lineage>
</organism>
<dbReference type="GO" id="GO:0006511">
    <property type="term" value="P:ubiquitin-dependent protein catabolic process"/>
    <property type="evidence" value="ECO:0007669"/>
    <property type="project" value="TreeGrafter"/>
</dbReference>
<dbReference type="InterPro" id="IPR001841">
    <property type="entry name" value="Znf_RING"/>
</dbReference>
<evidence type="ECO:0000256" key="1">
    <source>
        <dbReference type="ARBA" id="ARBA00022723"/>
    </source>
</evidence>
<dbReference type="Proteomes" id="UP000265515">
    <property type="component" value="Unassembled WGS sequence"/>
</dbReference>
<sequence>MVGVNKLTRGGGRLIPMQGMQRNDERVPTKLPPAFGVSFNLSCWVQHEGAGTGSGSRPQQQPAARKRAKESCNNSDSNRRYCCSRNIKNQTKMTRSSISDTRIATRQQRASQHRLQIRTGAAPVASPARPATRLNRLRWRRKRTVARAVRLARQSRNAQPEGLPNGDSVATVEPTPRSTTTTVSSATPRNSSAAVRSSCRVRTRTATTALQGAGVTGTSVAFKGPGFTFRLTSSGTGTATTNVSDMSPIGAPRNVDLGRPSRPIDVDNEDDMWQIRSSRMTQSRLRSGVRFTPVCIYPPSAFRRRVRFLSANMHTGISSGMSLPVAVAIDVQGLQTPNLSGPIDLSSPSSSDQNGSLNDCFIIKQRPAFAKRRVLDSSSGVNTGIEVVGYDSAEPENNVSEEGAERSVQSILCNVCMEALKDATSTNCGHIFCRLCITEAIKAQKKCPTCRKRLTAAQTHRIYI</sequence>
<accession>A0A388K9W3</accession>
<dbReference type="GO" id="GO:0061630">
    <property type="term" value="F:ubiquitin protein ligase activity"/>
    <property type="evidence" value="ECO:0007669"/>
    <property type="project" value="InterPro"/>
</dbReference>
<keyword evidence="3" id="KW-0862">Zinc</keyword>
<feature type="compositionally biased region" description="Low complexity" evidence="5">
    <location>
        <begin position="170"/>
        <end position="200"/>
    </location>
</feature>
<feature type="region of interest" description="Disordered" evidence="5">
    <location>
        <begin position="49"/>
        <end position="78"/>
    </location>
</feature>
<evidence type="ECO:0000256" key="3">
    <source>
        <dbReference type="ARBA" id="ARBA00022833"/>
    </source>
</evidence>
<dbReference type="OrthoDB" id="6105938at2759"/>
<dbReference type="PROSITE" id="PS00518">
    <property type="entry name" value="ZF_RING_1"/>
    <property type="match status" value="1"/>
</dbReference>
<feature type="region of interest" description="Disordered" evidence="5">
    <location>
        <begin position="238"/>
        <end position="267"/>
    </location>
</feature>
<dbReference type="SUPFAM" id="SSF57850">
    <property type="entry name" value="RING/U-box"/>
    <property type="match status" value="1"/>
</dbReference>
<dbReference type="InterPro" id="IPR049627">
    <property type="entry name" value="SLX8"/>
</dbReference>
<dbReference type="GO" id="GO:0008270">
    <property type="term" value="F:zinc ion binding"/>
    <property type="evidence" value="ECO:0007669"/>
    <property type="project" value="UniProtKB-KW"/>
</dbReference>
<dbReference type="GO" id="GO:0033768">
    <property type="term" value="C:SUMO-targeted ubiquitin ligase complex"/>
    <property type="evidence" value="ECO:0007669"/>
    <property type="project" value="TreeGrafter"/>
</dbReference>
<dbReference type="InterPro" id="IPR017907">
    <property type="entry name" value="Znf_RING_CS"/>
</dbReference>